<evidence type="ECO:0000313" key="7">
    <source>
        <dbReference type="EMBL" id="GAA0716195.1"/>
    </source>
</evidence>
<evidence type="ECO:0000259" key="6">
    <source>
        <dbReference type="Pfam" id="PF01416"/>
    </source>
</evidence>
<accession>A0ABN1IKE8</accession>
<feature type="domain" description="Pseudouridine synthase I TruA alpha/beta" evidence="6">
    <location>
        <begin position="145"/>
        <end position="246"/>
    </location>
</feature>
<evidence type="ECO:0000313" key="8">
    <source>
        <dbReference type="Proteomes" id="UP001500339"/>
    </source>
</evidence>
<dbReference type="HAMAP" id="MF_00171">
    <property type="entry name" value="TruA"/>
    <property type="match status" value="1"/>
</dbReference>
<dbReference type="InterPro" id="IPR020103">
    <property type="entry name" value="PsdUridine_synth_cat_dom_sf"/>
</dbReference>
<evidence type="ECO:0000256" key="1">
    <source>
        <dbReference type="ARBA" id="ARBA00009375"/>
    </source>
</evidence>
<protein>
    <recommendedName>
        <fullName evidence="4">tRNA pseudouridine synthase A</fullName>
        <ecNumber evidence="4">5.4.99.12</ecNumber>
    </recommendedName>
    <alternativeName>
        <fullName evidence="4">tRNA pseudouridine(38-40) synthase</fullName>
    </alternativeName>
    <alternativeName>
        <fullName evidence="4">tRNA pseudouridylate synthase I</fullName>
    </alternativeName>
    <alternativeName>
        <fullName evidence="4">tRNA-uridine isomerase I</fullName>
    </alternativeName>
</protein>
<feature type="active site" description="Nucleophile" evidence="4">
    <location>
        <position position="54"/>
    </location>
</feature>
<dbReference type="InterPro" id="IPR020095">
    <property type="entry name" value="PsdUridine_synth_TruA_C"/>
</dbReference>
<evidence type="ECO:0000256" key="3">
    <source>
        <dbReference type="ARBA" id="ARBA00023235"/>
    </source>
</evidence>
<gene>
    <name evidence="7" type="primary">truA_1</name>
    <name evidence="4" type="synonym">truA</name>
    <name evidence="7" type="ORF">GCM10008905_00350</name>
</gene>
<evidence type="ECO:0000256" key="4">
    <source>
        <dbReference type="HAMAP-Rule" id="MF_00171"/>
    </source>
</evidence>
<dbReference type="Pfam" id="PF01416">
    <property type="entry name" value="PseudoU_synth_1"/>
    <property type="match status" value="2"/>
</dbReference>
<dbReference type="PANTHER" id="PTHR11142:SF0">
    <property type="entry name" value="TRNA PSEUDOURIDINE SYNTHASE-LIKE 1"/>
    <property type="match status" value="1"/>
</dbReference>
<sequence>MVKNIKLIIEYDGTNYSGWQSQKGRFRTLQETIENIIKEITEEDIELIGCSRTDAGVHAKGFVANFLTNSRIPGDKFKYAINSRLPEDIIIVNSDEVDLEFHSRYSCISKRYIYKILNTEWPSPINRYYTYHVQKKLNVLDMNEAARYFQGTHDFSSFKNIGSSVKTSVRTIIESKVYMDDEMICFSITGNGFLYNMVRIITGTLIEVGMGKRKPEDMSVILSAKDRNMAGKSVPPTGLYLDRVFY</sequence>
<dbReference type="RefSeq" id="WP_343765145.1">
    <property type="nucleotide sequence ID" value="NZ_BAAACF010000001.1"/>
</dbReference>
<comment type="function">
    <text evidence="4">Formation of pseudouridine at positions 38, 39 and 40 in the anticodon stem and loop of transfer RNAs.</text>
</comment>
<organism evidence="7 8">
    <name type="scientific">Clostridium malenominatum</name>
    <dbReference type="NCBI Taxonomy" id="1539"/>
    <lineage>
        <taxon>Bacteria</taxon>
        <taxon>Bacillati</taxon>
        <taxon>Bacillota</taxon>
        <taxon>Clostridia</taxon>
        <taxon>Eubacteriales</taxon>
        <taxon>Clostridiaceae</taxon>
        <taxon>Clostridium</taxon>
    </lineage>
</organism>
<reference evidence="7 8" key="1">
    <citation type="journal article" date="2019" name="Int. J. Syst. Evol. Microbiol.">
        <title>The Global Catalogue of Microorganisms (GCM) 10K type strain sequencing project: providing services to taxonomists for standard genome sequencing and annotation.</title>
        <authorList>
            <consortium name="The Broad Institute Genomics Platform"/>
            <consortium name="The Broad Institute Genome Sequencing Center for Infectious Disease"/>
            <person name="Wu L."/>
            <person name="Ma J."/>
        </authorList>
    </citation>
    <scope>NUCLEOTIDE SEQUENCE [LARGE SCALE GENOMIC DNA]</scope>
    <source>
        <strain evidence="7 8">JCM 1405</strain>
    </source>
</reference>
<keyword evidence="3 4" id="KW-0413">Isomerase</keyword>
<dbReference type="InterPro" id="IPR020094">
    <property type="entry name" value="TruA/RsuA/RluB/E/F_N"/>
</dbReference>
<dbReference type="Gene3D" id="3.30.70.580">
    <property type="entry name" value="Pseudouridine synthase I, catalytic domain, N-terminal subdomain"/>
    <property type="match status" value="1"/>
</dbReference>
<comment type="caution">
    <text evidence="7">The sequence shown here is derived from an EMBL/GenBank/DDBJ whole genome shotgun (WGS) entry which is preliminary data.</text>
</comment>
<dbReference type="Proteomes" id="UP001500339">
    <property type="component" value="Unassembled WGS sequence"/>
</dbReference>
<name>A0ABN1IKE8_9CLOT</name>
<dbReference type="InterPro" id="IPR020097">
    <property type="entry name" value="PsdUridine_synth_TruA_a/b_dom"/>
</dbReference>
<feature type="binding site" evidence="4">
    <location>
        <position position="112"/>
    </location>
    <ligand>
        <name>substrate</name>
    </ligand>
</feature>
<dbReference type="EC" id="5.4.99.12" evidence="4"/>
<feature type="domain" description="Pseudouridine synthase I TruA alpha/beta" evidence="6">
    <location>
        <begin position="8"/>
        <end position="106"/>
    </location>
</feature>
<evidence type="ECO:0000256" key="2">
    <source>
        <dbReference type="ARBA" id="ARBA00022694"/>
    </source>
</evidence>
<comment type="caution">
    <text evidence="4">Lacks conserved residue(s) required for the propagation of feature annotation.</text>
</comment>
<dbReference type="NCBIfam" id="TIGR00071">
    <property type="entry name" value="hisT_truA"/>
    <property type="match status" value="1"/>
</dbReference>
<dbReference type="PANTHER" id="PTHR11142">
    <property type="entry name" value="PSEUDOURIDYLATE SYNTHASE"/>
    <property type="match status" value="1"/>
</dbReference>
<dbReference type="Gene3D" id="3.30.70.660">
    <property type="entry name" value="Pseudouridine synthase I, catalytic domain, C-terminal subdomain"/>
    <property type="match status" value="1"/>
</dbReference>
<evidence type="ECO:0000256" key="5">
    <source>
        <dbReference type="RuleBase" id="RU003792"/>
    </source>
</evidence>
<proteinExistence type="inferred from homology"/>
<dbReference type="PIRSF" id="PIRSF001430">
    <property type="entry name" value="tRNA_psdUrid_synth"/>
    <property type="match status" value="1"/>
</dbReference>
<dbReference type="InterPro" id="IPR001406">
    <property type="entry name" value="PsdUridine_synth_TruA"/>
</dbReference>
<comment type="catalytic activity">
    <reaction evidence="4 5">
        <text>uridine(38/39/40) in tRNA = pseudouridine(38/39/40) in tRNA</text>
        <dbReference type="Rhea" id="RHEA:22376"/>
        <dbReference type="Rhea" id="RHEA-COMP:10085"/>
        <dbReference type="Rhea" id="RHEA-COMP:10087"/>
        <dbReference type="ChEBI" id="CHEBI:65314"/>
        <dbReference type="ChEBI" id="CHEBI:65315"/>
        <dbReference type="EC" id="5.4.99.12"/>
    </reaction>
</comment>
<dbReference type="CDD" id="cd02570">
    <property type="entry name" value="PseudoU_synth_EcTruA"/>
    <property type="match status" value="1"/>
</dbReference>
<comment type="subunit">
    <text evidence="4">Homodimer.</text>
</comment>
<comment type="similarity">
    <text evidence="1 4 5">Belongs to the tRNA pseudouridine synthase TruA family.</text>
</comment>
<keyword evidence="8" id="KW-1185">Reference proteome</keyword>
<keyword evidence="2 4" id="KW-0819">tRNA processing</keyword>
<dbReference type="EMBL" id="BAAACF010000001">
    <property type="protein sequence ID" value="GAA0716195.1"/>
    <property type="molecule type" value="Genomic_DNA"/>
</dbReference>
<dbReference type="SUPFAM" id="SSF55120">
    <property type="entry name" value="Pseudouridine synthase"/>
    <property type="match status" value="1"/>
</dbReference>